<dbReference type="EC" id="1.17.8.1" evidence="2"/>
<dbReference type="SUPFAM" id="SSF51905">
    <property type="entry name" value="FAD/NAD(P)-binding domain"/>
    <property type="match status" value="1"/>
</dbReference>
<dbReference type="Gene3D" id="1.10.3110.10">
    <property type="entry name" value="protoporphyrinogen ix oxidase, domain 3"/>
    <property type="match status" value="1"/>
</dbReference>
<name>A0ABV7H369_9BURK</name>
<gene>
    <name evidence="2" type="primary">hpnE</name>
    <name evidence="2" type="ORF">ACFOEN_05190</name>
</gene>
<dbReference type="Pfam" id="PF01593">
    <property type="entry name" value="Amino_oxidase"/>
    <property type="match status" value="1"/>
</dbReference>
<comment type="caution">
    <text evidence="2">The sequence shown here is derived from an EMBL/GenBank/DDBJ whole genome shotgun (WGS) entry which is preliminary data.</text>
</comment>
<dbReference type="PANTHER" id="PTHR42923:SF47">
    <property type="entry name" value="BLR3003 PROTEIN"/>
    <property type="match status" value="1"/>
</dbReference>
<dbReference type="EMBL" id="JBHRTI010000003">
    <property type="protein sequence ID" value="MFC3147036.1"/>
    <property type="molecule type" value="Genomic_DNA"/>
</dbReference>
<accession>A0ABV7H369</accession>
<dbReference type="RefSeq" id="WP_377301737.1">
    <property type="nucleotide sequence ID" value="NZ_CP180191.1"/>
</dbReference>
<dbReference type="Gene3D" id="3.90.660.20">
    <property type="entry name" value="Protoporphyrinogen oxidase, mitochondrial, domain 2"/>
    <property type="match status" value="1"/>
</dbReference>
<dbReference type="PROSITE" id="PS51257">
    <property type="entry name" value="PROKAR_LIPOPROTEIN"/>
    <property type="match status" value="1"/>
</dbReference>
<evidence type="ECO:0000313" key="2">
    <source>
        <dbReference type="EMBL" id="MFC3147036.1"/>
    </source>
</evidence>
<sequence length="448" mass="47469">MRRIAVIGAGWAGLACALQLAQTPAREPRRITLFDAAPEPGGRARTVRWDSLGQRIPIDNGQHILIGAYTGCLDLMQRAGVDPANAFHRLPFGLPTPEGWLMRAPDWPAPLHVAAALASSRLAGSAKWGMARLGMKLLQSVPPGQTVEEWLAPFVGSWVWQELLAPLCVAALNTPPEDACARRFGHVLRRALFSNAAAPGFRASDFLVPKASLSELMPDAALRSLAAAAVDLRMRTPVRELVAPPAAVGGASIQKLLVEGEPFDRVVLATSPASAARLVNRLDIQAAAALEGLRYEPISTVFFRLARPVPALPAPMLALPQGPGIGDAAAPGHWLFDRTHTLDGAQIPMLAVVTSAARASLSVERGAWMDRVEAHLRRALPGLSATIDRTLIIEKRATFACTPAMQAVPARTAHPALRLAGDFTEADLPATLEAAVLSGQAAAAWAAP</sequence>
<proteinExistence type="predicted"/>
<keyword evidence="2" id="KW-0560">Oxidoreductase</keyword>
<dbReference type="InterPro" id="IPR017830">
    <property type="entry name" value="SQase_HpnE"/>
</dbReference>
<dbReference type="InterPro" id="IPR002937">
    <property type="entry name" value="Amino_oxidase"/>
</dbReference>
<evidence type="ECO:0000313" key="3">
    <source>
        <dbReference type="Proteomes" id="UP001595556"/>
    </source>
</evidence>
<keyword evidence="3" id="KW-1185">Reference proteome</keyword>
<dbReference type="NCBIfam" id="TIGR03467">
    <property type="entry name" value="HpnE"/>
    <property type="match status" value="1"/>
</dbReference>
<dbReference type="InterPro" id="IPR050464">
    <property type="entry name" value="Zeta_carotene_desat/Oxidored"/>
</dbReference>
<reference evidence="3" key="1">
    <citation type="journal article" date="2019" name="Int. J. Syst. Evol. Microbiol.">
        <title>The Global Catalogue of Microorganisms (GCM) 10K type strain sequencing project: providing services to taxonomists for standard genome sequencing and annotation.</title>
        <authorList>
            <consortium name="The Broad Institute Genomics Platform"/>
            <consortium name="The Broad Institute Genome Sequencing Center for Infectious Disease"/>
            <person name="Wu L."/>
            <person name="Ma J."/>
        </authorList>
    </citation>
    <scope>NUCLEOTIDE SEQUENCE [LARGE SCALE GENOMIC DNA]</scope>
    <source>
        <strain evidence="3">KCTC 52168</strain>
    </source>
</reference>
<dbReference type="InterPro" id="IPR036188">
    <property type="entry name" value="FAD/NAD-bd_sf"/>
</dbReference>
<dbReference type="GO" id="GO:0016491">
    <property type="term" value="F:oxidoreductase activity"/>
    <property type="evidence" value="ECO:0007669"/>
    <property type="project" value="UniProtKB-KW"/>
</dbReference>
<dbReference type="Gene3D" id="3.50.50.60">
    <property type="entry name" value="FAD/NAD(P)-binding domain"/>
    <property type="match status" value="1"/>
</dbReference>
<dbReference type="PANTHER" id="PTHR42923">
    <property type="entry name" value="PROTOPORPHYRINOGEN OXIDASE"/>
    <property type="match status" value="1"/>
</dbReference>
<feature type="domain" description="Amine oxidase" evidence="1">
    <location>
        <begin position="12"/>
        <end position="444"/>
    </location>
</feature>
<evidence type="ECO:0000259" key="1">
    <source>
        <dbReference type="Pfam" id="PF01593"/>
    </source>
</evidence>
<dbReference type="Proteomes" id="UP001595556">
    <property type="component" value="Unassembled WGS sequence"/>
</dbReference>
<protein>
    <submittedName>
        <fullName evidence="2">Hydroxysqualene dehydroxylase HpnE</fullName>
        <ecNumber evidence="2">1.17.8.1</ecNumber>
    </submittedName>
</protein>
<organism evidence="2 3">
    <name type="scientific">Piscinibacterium candidicorallinum</name>
    <dbReference type="NCBI Taxonomy" id="1793872"/>
    <lineage>
        <taxon>Bacteria</taxon>
        <taxon>Pseudomonadati</taxon>
        <taxon>Pseudomonadota</taxon>
        <taxon>Betaproteobacteria</taxon>
        <taxon>Burkholderiales</taxon>
        <taxon>Piscinibacterium</taxon>
    </lineage>
</organism>